<accession>A0A346A2Y4</accession>
<gene>
    <name evidence="2" type="ORF">DW352_25205</name>
</gene>
<name>A0A346A2Y4_9HYPH</name>
<protein>
    <recommendedName>
        <fullName evidence="4">Cell division protein FtsL</fullName>
    </recommendedName>
</protein>
<evidence type="ECO:0000313" key="2">
    <source>
        <dbReference type="EMBL" id="AXK83531.1"/>
    </source>
</evidence>
<keyword evidence="3" id="KW-1185">Reference proteome</keyword>
<sequence>MRLLNILVIAALILAASYVYKIKFDSTLQAERLAKVRNEIRKEQDAIARLRAEWAKLETPSRIQTLAERHLTLKPLQPTQFDNLDRLPEKPPQIVSPQSSDPIGAMLSAPDTTGSVPAKR</sequence>
<feature type="region of interest" description="Disordered" evidence="1">
    <location>
        <begin position="80"/>
        <end position="120"/>
    </location>
</feature>
<dbReference type="Proteomes" id="UP000254889">
    <property type="component" value="Chromosome"/>
</dbReference>
<feature type="compositionally biased region" description="Polar residues" evidence="1">
    <location>
        <begin position="110"/>
        <end position="120"/>
    </location>
</feature>
<proteinExistence type="predicted"/>
<reference evidence="2 3" key="1">
    <citation type="submission" date="2018-07" db="EMBL/GenBank/DDBJ databases">
        <authorList>
            <person name="Quirk P.G."/>
            <person name="Krulwich T.A."/>
        </authorList>
    </citation>
    <scope>NUCLEOTIDE SEQUENCE [LARGE SCALE GENOMIC DNA]</scope>
    <source>
        <strain evidence="2 3">CC-BB4</strain>
    </source>
</reference>
<evidence type="ECO:0000313" key="3">
    <source>
        <dbReference type="Proteomes" id="UP000254889"/>
    </source>
</evidence>
<dbReference type="AlphaFoldDB" id="A0A346A2Y4"/>
<dbReference type="OrthoDB" id="7165680at2"/>
<evidence type="ECO:0008006" key="4">
    <source>
        <dbReference type="Google" id="ProtNLM"/>
    </source>
</evidence>
<dbReference type="KEGG" id="ptaw:DW352_25205"/>
<dbReference type="EMBL" id="CP031417">
    <property type="protein sequence ID" value="AXK83531.1"/>
    <property type="molecule type" value="Genomic_DNA"/>
</dbReference>
<organism evidence="2 3">
    <name type="scientific">Pseudolabrys taiwanensis</name>
    <dbReference type="NCBI Taxonomy" id="331696"/>
    <lineage>
        <taxon>Bacteria</taxon>
        <taxon>Pseudomonadati</taxon>
        <taxon>Pseudomonadota</taxon>
        <taxon>Alphaproteobacteria</taxon>
        <taxon>Hyphomicrobiales</taxon>
        <taxon>Xanthobacteraceae</taxon>
        <taxon>Pseudolabrys</taxon>
    </lineage>
</organism>
<dbReference type="RefSeq" id="WP_115693910.1">
    <property type="nucleotide sequence ID" value="NZ_CP031417.1"/>
</dbReference>
<evidence type="ECO:0000256" key="1">
    <source>
        <dbReference type="SAM" id="MobiDB-lite"/>
    </source>
</evidence>